<protein>
    <recommendedName>
        <fullName evidence="5">DUF2680 domain-containing protein</fullName>
    </recommendedName>
</protein>
<gene>
    <name evidence="3" type="ORF">F8A88_12520</name>
</gene>
<dbReference type="AlphaFoldDB" id="A0A6N6MZR5"/>
<sequence length="177" mass="18868">MAKHIVSFVAFTILAGIAVLLSHGAAMAQTDGAGTLDNIQRAMDMYHQAQQDYQAVQNGQIPEAIAEKIRSRNQQVTMEQARTEAQSSLQDANQDLENQRVQALARESGKSEAEVQAMRQSGMGWGRMARDLGVHPSALGIGNAKAVKTKTKAAPKNKKAKGNNGGSKGKGKGKGKK</sequence>
<evidence type="ECO:0008006" key="5">
    <source>
        <dbReference type="Google" id="ProtNLM"/>
    </source>
</evidence>
<organism evidence="3 4">
    <name type="scientific">Pseudodesulfovibrio senegalensis</name>
    <dbReference type="NCBI Taxonomy" id="1721087"/>
    <lineage>
        <taxon>Bacteria</taxon>
        <taxon>Pseudomonadati</taxon>
        <taxon>Thermodesulfobacteriota</taxon>
        <taxon>Desulfovibrionia</taxon>
        <taxon>Desulfovibrionales</taxon>
        <taxon>Desulfovibrionaceae</taxon>
    </lineage>
</organism>
<name>A0A6N6MZR5_9BACT</name>
<evidence type="ECO:0000256" key="2">
    <source>
        <dbReference type="SAM" id="SignalP"/>
    </source>
</evidence>
<evidence type="ECO:0000313" key="4">
    <source>
        <dbReference type="Proteomes" id="UP000438699"/>
    </source>
</evidence>
<reference evidence="3 4" key="1">
    <citation type="journal article" date="2017" name="Int. J. Syst. Evol. Microbiol.">
        <title>Desulfovibrio senegalensis sp. nov., a mesophilic sulfate reducer isolated from marine sediment.</title>
        <authorList>
            <person name="Thioye A."/>
            <person name="Gam Z.B.A."/>
            <person name="Mbengue M."/>
            <person name="Cayol J.L."/>
            <person name="Joseph-Bartoli M."/>
            <person name="Toure-Kane C."/>
            <person name="Labat M."/>
        </authorList>
    </citation>
    <scope>NUCLEOTIDE SEQUENCE [LARGE SCALE GENOMIC DNA]</scope>
    <source>
        <strain evidence="3 4">DSM 101509</strain>
    </source>
</reference>
<keyword evidence="2" id="KW-0732">Signal</keyword>
<accession>A0A6N6MZR5</accession>
<dbReference type="RefSeq" id="WP_151151513.1">
    <property type="nucleotide sequence ID" value="NZ_WAIE01000006.1"/>
</dbReference>
<feature type="compositionally biased region" description="Basic residues" evidence="1">
    <location>
        <begin position="147"/>
        <end position="161"/>
    </location>
</feature>
<dbReference type="EMBL" id="WAIE01000006">
    <property type="protein sequence ID" value="KAB1440769.1"/>
    <property type="molecule type" value="Genomic_DNA"/>
</dbReference>
<feature type="signal peptide" evidence="2">
    <location>
        <begin position="1"/>
        <end position="28"/>
    </location>
</feature>
<dbReference type="Proteomes" id="UP000438699">
    <property type="component" value="Unassembled WGS sequence"/>
</dbReference>
<keyword evidence="4" id="KW-1185">Reference proteome</keyword>
<feature type="chain" id="PRO_5026658385" description="DUF2680 domain-containing protein" evidence="2">
    <location>
        <begin position="29"/>
        <end position="177"/>
    </location>
</feature>
<feature type="region of interest" description="Disordered" evidence="1">
    <location>
        <begin position="141"/>
        <end position="177"/>
    </location>
</feature>
<comment type="caution">
    <text evidence="3">The sequence shown here is derived from an EMBL/GenBank/DDBJ whole genome shotgun (WGS) entry which is preliminary data.</text>
</comment>
<evidence type="ECO:0000313" key="3">
    <source>
        <dbReference type="EMBL" id="KAB1440769.1"/>
    </source>
</evidence>
<evidence type="ECO:0000256" key="1">
    <source>
        <dbReference type="SAM" id="MobiDB-lite"/>
    </source>
</evidence>
<dbReference type="OrthoDB" id="5461426at2"/>
<proteinExistence type="predicted"/>